<accession>A0ABV7L2N9</accession>
<dbReference type="CDD" id="cd06233">
    <property type="entry name" value="M14-like"/>
    <property type="match status" value="1"/>
</dbReference>
<dbReference type="EMBL" id="JBHRTR010000029">
    <property type="protein sequence ID" value="MFC3228931.1"/>
    <property type="molecule type" value="Genomic_DNA"/>
</dbReference>
<evidence type="ECO:0000313" key="2">
    <source>
        <dbReference type="Proteomes" id="UP001595528"/>
    </source>
</evidence>
<gene>
    <name evidence="1" type="ORF">ACFOGJ_16930</name>
</gene>
<dbReference type="Pfam" id="PF10994">
    <property type="entry name" value="DUF2817"/>
    <property type="match status" value="1"/>
</dbReference>
<comment type="caution">
    <text evidence="1">The sequence shown here is derived from an EMBL/GenBank/DDBJ whole genome shotgun (WGS) entry which is preliminary data.</text>
</comment>
<dbReference type="SUPFAM" id="SSF53187">
    <property type="entry name" value="Zn-dependent exopeptidases"/>
    <property type="match status" value="1"/>
</dbReference>
<dbReference type="RefSeq" id="WP_379902567.1">
    <property type="nucleotide sequence ID" value="NZ_JBHRTR010000029.1"/>
</dbReference>
<organism evidence="1 2">
    <name type="scientific">Marinibaculum pumilum</name>
    <dbReference type="NCBI Taxonomy" id="1766165"/>
    <lineage>
        <taxon>Bacteria</taxon>
        <taxon>Pseudomonadati</taxon>
        <taxon>Pseudomonadota</taxon>
        <taxon>Alphaproteobacteria</taxon>
        <taxon>Rhodospirillales</taxon>
        <taxon>Rhodospirillaceae</taxon>
        <taxon>Marinibaculum</taxon>
    </lineage>
</organism>
<reference evidence="2" key="1">
    <citation type="journal article" date="2019" name="Int. J. Syst. Evol. Microbiol.">
        <title>The Global Catalogue of Microorganisms (GCM) 10K type strain sequencing project: providing services to taxonomists for standard genome sequencing and annotation.</title>
        <authorList>
            <consortium name="The Broad Institute Genomics Platform"/>
            <consortium name="The Broad Institute Genome Sequencing Center for Infectious Disease"/>
            <person name="Wu L."/>
            <person name="Ma J."/>
        </authorList>
    </citation>
    <scope>NUCLEOTIDE SEQUENCE [LARGE SCALE GENOMIC DNA]</scope>
    <source>
        <strain evidence="2">KCTC 42964</strain>
    </source>
</reference>
<dbReference type="Proteomes" id="UP001595528">
    <property type="component" value="Unassembled WGS sequence"/>
</dbReference>
<name>A0ABV7L2N9_9PROT</name>
<keyword evidence="2" id="KW-1185">Reference proteome</keyword>
<evidence type="ECO:0000313" key="1">
    <source>
        <dbReference type="EMBL" id="MFC3228931.1"/>
    </source>
</evidence>
<sequence>MTKVRGYFSDSYLDARETFLDAARRAKGDLTSFMNPNATGVEDEGLATDMARFGPADAENVLIVNSGTHGVEGYCGSGCQVGAIQSGLIRERARNTAIVLCHAINPYGFSWSRRVNEDNVDLNRNFVDHEAGHPDNPAYREVHSFIAPTDWAGPGRAAADKAMEAFIAERGEVAFQAAVTGGQYEFPKGLFYGGQAPVWSNVTFREVVRRVGRGRRRIALIDLHTGLGPSGHGELIYSGAESEPGYHRATAWFGEAHSTKAGRSVSAVVMGDITEAIPSELPDAEYTAVALEFGTVPMLQVLDALRADNWLYAYGDPKSSLGKQIRAQTRSAFYVDDDTWKGQVFSRASEVIRQALSALGA</sequence>
<protein>
    <submittedName>
        <fullName evidence="1">M14 family metallopeptidase</fullName>
    </submittedName>
</protein>
<dbReference type="Gene3D" id="3.40.630.10">
    <property type="entry name" value="Zn peptidases"/>
    <property type="match status" value="1"/>
</dbReference>
<proteinExistence type="predicted"/>
<dbReference type="InterPro" id="IPR021259">
    <property type="entry name" value="DUF2817"/>
</dbReference>